<evidence type="ECO:0000256" key="5">
    <source>
        <dbReference type="ARBA" id="ARBA00022968"/>
    </source>
</evidence>
<evidence type="ECO:0000313" key="10">
    <source>
        <dbReference type="EMBL" id="KAL1506283.1"/>
    </source>
</evidence>
<dbReference type="InterPro" id="IPR051292">
    <property type="entry name" value="Xyl/GlcA_transferase"/>
</dbReference>
<dbReference type="InterPro" id="IPR029044">
    <property type="entry name" value="Nucleotide-diphossugar_trans"/>
</dbReference>
<comment type="caution">
    <text evidence="10">The sequence shown here is derived from an EMBL/GenBank/DDBJ whole genome shotgun (WGS) entry which is preliminary data.</text>
</comment>
<evidence type="ECO:0000256" key="4">
    <source>
        <dbReference type="ARBA" id="ARBA00022692"/>
    </source>
</evidence>
<sequence>MHEFAKDLYHSNDCQNEEFEHRNFCEIIHIGIVCSGYNSNVHFHALLKSLFLTRSNPLHLHLLVSNESELVLNQLLKTWQIPRVNISYYNINKWLKDVRWVPNGHYSGHYGLLKLIFNKIIPSSVTTNLLILDTDLIITEDVYFLWKLFDKFNNNQMIGIGENQSPYYLGQLGQSRPWPALGTGFNSGVMLHDLKKLTAFKWNELWVNLTKNYTQFYGQTDLGDQDILNAIIKDNSHIFYQLPCYWNVQMSSHSTASTCYSKYKPRILHWNSPQKYSIGTPDGKIFRAVADSIFRFNGNLLRNYPQMCVDDLQNDYEIELSEDQCQDYIKPLNSQYRTLLFFTNYKFNSDKWDITYVTHLSFDRIHLLEKIAKLWPGPISFTLYVSDSEFTEAIQLISKTDALSLRTDIAYHAVFKQNEFYPINTLRNVGLKNVKTPYSFLVDVDFIPMKSLFEILKDEIKSIRDLNNKALVIPAFEPTKSNVRIPMSKAQLIESLDKKEIRPFLSEIWAAGHAPTDYERWRKEFEPYTVKWQTHYEPYVVVKSNVTLYDERFLGFGWNKLSHIMELEAQKYQFIVLSDVFIIHSPHKTSGDNEKFKHSIIYNKCLQLLKQQFIQELSIKYNKNFTNFNINSKSSESRMKRNVKFSSTTSLYDTTDYFLTWGGKEKAERKIEQKIRFNKRKLKHPNLKENLNTDYYYYYESYPPYNITVRWVSDGDVDHLKEYSSEEHNYEYDEEDEKFRKLHDSTTTPDIIKETATILTDADLISAEKNFTFKPSDEKVKNIKV</sequence>
<dbReference type="GO" id="GO:0035269">
    <property type="term" value="P:protein O-linked glycosylation via mannose"/>
    <property type="evidence" value="ECO:0007669"/>
    <property type="project" value="UniProtKB-ARBA"/>
</dbReference>
<evidence type="ECO:0000256" key="9">
    <source>
        <dbReference type="ARBA" id="ARBA00023180"/>
    </source>
</evidence>
<keyword evidence="4" id="KW-0812">Transmembrane</keyword>
<evidence type="ECO:0000256" key="1">
    <source>
        <dbReference type="ARBA" id="ARBA00004323"/>
    </source>
</evidence>
<dbReference type="AlphaFoldDB" id="A0ABD1EZ56"/>
<evidence type="ECO:0000256" key="8">
    <source>
        <dbReference type="ARBA" id="ARBA00023136"/>
    </source>
</evidence>
<keyword evidence="6" id="KW-1133">Transmembrane helix</keyword>
<organism evidence="10 11">
    <name type="scientific">Hypothenemus hampei</name>
    <name type="common">Coffee berry borer</name>
    <dbReference type="NCBI Taxonomy" id="57062"/>
    <lineage>
        <taxon>Eukaryota</taxon>
        <taxon>Metazoa</taxon>
        <taxon>Ecdysozoa</taxon>
        <taxon>Arthropoda</taxon>
        <taxon>Hexapoda</taxon>
        <taxon>Insecta</taxon>
        <taxon>Pterygota</taxon>
        <taxon>Neoptera</taxon>
        <taxon>Endopterygota</taxon>
        <taxon>Coleoptera</taxon>
        <taxon>Polyphaga</taxon>
        <taxon>Cucujiformia</taxon>
        <taxon>Curculionidae</taxon>
        <taxon>Scolytinae</taxon>
        <taxon>Hypothenemus</taxon>
    </lineage>
</organism>
<gene>
    <name evidence="10" type="ORF">ABEB36_005675</name>
</gene>
<dbReference type="FunFam" id="3.90.550.10:FF:000229">
    <property type="entry name" value="Glycosyltransferase-like protein LARGE"/>
    <property type="match status" value="1"/>
</dbReference>
<dbReference type="Gene3D" id="3.90.550.10">
    <property type="entry name" value="Spore Coat Polysaccharide Biosynthesis Protein SpsA, Chain A"/>
    <property type="match status" value="2"/>
</dbReference>
<keyword evidence="3" id="KW-0808">Transferase</keyword>
<dbReference type="PANTHER" id="PTHR12270:SF25">
    <property type="entry name" value="GLYCOSYLTRANSFERASE-LIKE PROTEIN LARGE"/>
    <property type="match status" value="1"/>
</dbReference>
<keyword evidence="8" id="KW-0472">Membrane</keyword>
<dbReference type="SUPFAM" id="SSF53448">
    <property type="entry name" value="Nucleotide-diphospho-sugar transferases"/>
    <property type="match status" value="1"/>
</dbReference>
<dbReference type="PANTHER" id="PTHR12270">
    <property type="entry name" value="GLYCOSYLTRANSFERASE-RELATED"/>
    <property type="match status" value="1"/>
</dbReference>
<evidence type="ECO:0000256" key="7">
    <source>
        <dbReference type="ARBA" id="ARBA00023034"/>
    </source>
</evidence>
<keyword evidence="2" id="KW-0328">Glycosyltransferase</keyword>
<proteinExistence type="predicted"/>
<dbReference type="Proteomes" id="UP001566132">
    <property type="component" value="Unassembled WGS sequence"/>
</dbReference>
<dbReference type="GO" id="GO:0042285">
    <property type="term" value="F:xylosyltransferase activity"/>
    <property type="evidence" value="ECO:0007669"/>
    <property type="project" value="UniProtKB-ARBA"/>
</dbReference>
<dbReference type="EMBL" id="JBDJPC010000004">
    <property type="protein sequence ID" value="KAL1506283.1"/>
    <property type="molecule type" value="Genomic_DNA"/>
</dbReference>
<protein>
    <submittedName>
        <fullName evidence="10">Uncharacterized protein</fullName>
    </submittedName>
</protein>
<dbReference type="GO" id="GO:0000139">
    <property type="term" value="C:Golgi membrane"/>
    <property type="evidence" value="ECO:0007669"/>
    <property type="project" value="UniProtKB-SubCell"/>
</dbReference>
<evidence type="ECO:0000256" key="6">
    <source>
        <dbReference type="ARBA" id="ARBA00022989"/>
    </source>
</evidence>
<comment type="subcellular location">
    <subcellularLocation>
        <location evidence="1">Golgi apparatus membrane</location>
        <topology evidence="1">Single-pass type II membrane protein</topology>
    </subcellularLocation>
</comment>
<keyword evidence="7" id="KW-0333">Golgi apparatus</keyword>
<evidence type="ECO:0000313" key="11">
    <source>
        <dbReference type="Proteomes" id="UP001566132"/>
    </source>
</evidence>
<dbReference type="Pfam" id="PF13896">
    <property type="entry name" value="Glyco_transf_49"/>
    <property type="match status" value="1"/>
</dbReference>
<keyword evidence="5" id="KW-0735">Signal-anchor</keyword>
<dbReference type="FunFam" id="3.90.550.10:FF:000016">
    <property type="entry name" value="LARGE xylosyl- and glucuronyltransferase 2"/>
    <property type="match status" value="1"/>
</dbReference>
<accession>A0ABD1EZ56</accession>
<evidence type="ECO:0000256" key="2">
    <source>
        <dbReference type="ARBA" id="ARBA00022676"/>
    </source>
</evidence>
<evidence type="ECO:0000256" key="3">
    <source>
        <dbReference type="ARBA" id="ARBA00022679"/>
    </source>
</evidence>
<keyword evidence="9" id="KW-0325">Glycoprotein</keyword>
<reference evidence="10 11" key="1">
    <citation type="submission" date="2024-05" db="EMBL/GenBank/DDBJ databases">
        <title>Genetic variation in Jamaican populations of the coffee berry borer (Hypothenemus hampei).</title>
        <authorList>
            <person name="Errbii M."/>
            <person name="Myrie A."/>
        </authorList>
    </citation>
    <scope>NUCLEOTIDE SEQUENCE [LARGE SCALE GENOMIC DNA]</scope>
    <source>
        <strain evidence="10">JA-Hopewell-2020-01-JO</strain>
        <tissue evidence="10">Whole body</tissue>
    </source>
</reference>
<keyword evidence="11" id="KW-1185">Reference proteome</keyword>
<name>A0ABD1EZ56_HYPHA</name>